<dbReference type="InterPro" id="IPR001925">
    <property type="entry name" value="Porin_Euk"/>
</dbReference>
<protein>
    <submittedName>
        <fullName evidence="3">Eukaryotic porin-domain-containing protein</fullName>
    </submittedName>
</protein>
<dbReference type="InterPro" id="IPR027246">
    <property type="entry name" value="Porin_Euk/Tom40"/>
</dbReference>
<feature type="non-terminal residue" evidence="3">
    <location>
        <position position="1"/>
    </location>
</feature>
<keyword evidence="4" id="KW-1185">Reference proteome</keyword>
<proteinExistence type="inferred from homology"/>
<comment type="similarity">
    <text evidence="1">Belongs to the eukaryotic mitochondrial porin family.</text>
</comment>
<evidence type="ECO:0000256" key="1">
    <source>
        <dbReference type="ARBA" id="ARBA00007780"/>
    </source>
</evidence>
<accession>A0A8H7ZRL0</accession>
<dbReference type="OrthoDB" id="7827681at2759"/>
<gene>
    <name evidence="3" type="ORF">BJ554DRAFT_1987</name>
</gene>
<dbReference type="Proteomes" id="UP000673691">
    <property type="component" value="Unassembled WGS sequence"/>
</dbReference>
<comment type="caution">
    <text evidence="3">The sequence shown here is derived from an EMBL/GenBank/DDBJ whole genome shotgun (WGS) entry which is preliminary data.</text>
</comment>
<sequence>SFSVFSASYYHRVNADVDAGGKAVWDSKANNQAVGIEIGTKYKIDNDAFIKAKIDNGGRLGLGYTQTLRKGVKISLAGLFDTTKLNENAHKVRSPARFVGITFGHHVGDTTADLGVLRTRLPWKTSAWANAFRWVVVLQGYDGFWAIMHDSTKSRKQGSDGHRYESEKWLRIRRTTSAAPLWPS</sequence>
<dbReference type="GO" id="GO:0008308">
    <property type="term" value="F:voltage-gated monoatomic anion channel activity"/>
    <property type="evidence" value="ECO:0007669"/>
    <property type="project" value="InterPro"/>
</dbReference>
<dbReference type="PANTHER" id="PTHR11743:SF70">
    <property type="entry name" value="GH26960P-RELATED"/>
    <property type="match status" value="1"/>
</dbReference>
<dbReference type="Gene3D" id="2.40.160.10">
    <property type="entry name" value="Porin"/>
    <property type="match status" value="1"/>
</dbReference>
<reference evidence="3 4" key="1">
    <citation type="journal article" name="Sci. Rep.">
        <title>Genome-scale phylogenetic analyses confirm Olpidium as the closest living zoosporic fungus to the non-flagellated, terrestrial fungi.</title>
        <authorList>
            <person name="Chang Y."/>
            <person name="Rochon D."/>
            <person name="Sekimoto S."/>
            <person name="Wang Y."/>
            <person name="Chovatia M."/>
            <person name="Sandor L."/>
            <person name="Salamov A."/>
            <person name="Grigoriev I.V."/>
            <person name="Stajich J.E."/>
            <person name="Spatafora J.W."/>
        </authorList>
    </citation>
    <scope>NUCLEOTIDE SEQUENCE [LARGE SCALE GENOMIC DNA]</scope>
    <source>
        <strain evidence="3">S191</strain>
    </source>
</reference>
<evidence type="ECO:0000313" key="4">
    <source>
        <dbReference type="Proteomes" id="UP000673691"/>
    </source>
</evidence>
<dbReference type="InterPro" id="IPR023614">
    <property type="entry name" value="Porin_dom_sf"/>
</dbReference>
<evidence type="ECO:0000256" key="2">
    <source>
        <dbReference type="ARBA" id="ARBA00023114"/>
    </source>
</evidence>
<dbReference type="Pfam" id="PF01459">
    <property type="entry name" value="Porin_3"/>
    <property type="match status" value="1"/>
</dbReference>
<evidence type="ECO:0000313" key="3">
    <source>
        <dbReference type="EMBL" id="KAG5457892.1"/>
    </source>
</evidence>
<name>A0A8H7ZRL0_9FUNG</name>
<dbReference type="AlphaFoldDB" id="A0A8H7ZRL0"/>
<dbReference type="EMBL" id="JAEFCI010009311">
    <property type="protein sequence ID" value="KAG5457892.1"/>
    <property type="molecule type" value="Genomic_DNA"/>
</dbReference>
<keyword evidence="2" id="KW-0626">Porin</keyword>
<dbReference type="GO" id="GO:0015288">
    <property type="term" value="F:porin activity"/>
    <property type="evidence" value="ECO:0007669"/>
    <property type="project" value="UniProtKB-KW"/>
</dbReference>
<dbReference type="GO" id="GO:0046930">
    <property type="term" value="C:pore complex"/>
    <property type="evidence" value="ECO:0007669"/>
    <property type="project" value="UniProtKB-KW"/>
</dbReference>
<organism evidence="3 4">
    <name type="scientific">Olpidium bornovanus</name>
    <dbReference type="NCBI Taxonomy" id="278681"/>
    <lineage>
        <taxon>Eukaryota</taxon>
        <taxon>Fungi</taxon>
        <taxon>Fungi incertae sedis</taxon>
        <taxon>Olpidiomycota</taxon>
        <taxon>Olpidiomycotina</taxon>
        <taxon>Olpidiomycetes</taxon>
        <taxon>Olpidiales</taxon>
        <taxon>Olpidiaceae</taxon>
        <taxon>Olpidium</taxon>
    </lineage>
</organism>
<keyword evidence="2" id="KW-0812">Transmembrane</keyword>
<dbReference type="GO" id="GO:0005741">
    <property type="term" value="C:mitochondrial outer membrane"/>
    <property type="evidence" value="ECO:0007669"/>
    <property type="project" value="InterPro"/>
</dbReference>
<keyword evidence="2" id="KW-0406">Ion transport</keyword>
<dbReference type="PANTHER" id="PTHR11743">
    <property type="entry name" value="VOLTAGE-DEPENDENT ANION-SELECTIVE CHANNEL"/>
    <property type="match status" value="1"/>
</dbReference>
<keyword evidence="2" id="KW-0813">Transport</keyword>